<proteinExistence type="predicted"/>
<dbReference type="AlphaFoldDB" id="A0A0L0C785"/>
<sequence>MTESPKLKNISIRVKRTRRNTETVDEAREQVSMKRCTVRLQRYNAEELRKLAIVRSTPLTDETNKPKNIRNMVVRVRRLINADGLFLQ</sequence>
<evidence type="ECO:0000313" key="2">
    <source>
        <dbReference type="Proteomes" id="UP000037069"/>
    </source>
</evidence>
<evidence type="ECO:0000313" key="1">
    <source>
        <dbReference type="EMBL" id="KNC28106.1"/>
    </source>
</evidence>
<gene>
    <name evidence="1" type="ORF">FF38_05255</name>
</gene>
<dbReference type="EMBL" id="JRES01000820">
    <property type="protein sequence ID" value="KNC28106.1"/>
    <property type="molecule type" value="Genomic_DNA"/>
</dbReference>
<keyword evidence="2" id="KW-1185">Reference proteome</keyword>
<accession>A0A0L0C785</accession>
<organism evidence="1 2">
    <name type="scientific">Lucilia cuprina</name>
    <name type="common">Green bottle fly</name>
    <name type="synonym">Australian sheep blowfly</name>
    <dbReference type="NCBI Taxonomy" id="7375"/>
    <lineage>
        <taxon>Eukaryota</taxon>
        <taxon>Metazoa</taxon>
        <taxon>Ecdysozoa</taxon>
        <taxon>Arthropoda</taxon>
        <taxon>Hexapoda</taxon>
        <taxon>Insecta</taxon>
        <taxon>Pterygota</taxon>
        <taxon>Neoptera</taxon>
        <taxon>Endopterygota</taxon>
        <taxon>Diptera</taxon>
        <taxon>Brachycera</taxon>
        <taxon>Muscomorpha</taxon>
        <taxon>Oestroidea</taxon>
        <taxon>Calliphoridae</taxon>
        <taxon>Luciliinae</taxon>
        <taxon>Lucilia</taxon>
    </lineage>
</organism>
<name>A0A0L0C785_LUCCU</name>
<dbReference type="Proteomes" id="UP000037069">
    <property type="component" value="Unassembled WGS sequence"/>
</dbReference>
<comment type="caution">
    <text evidence="1">The sequence shown here is derived from an EMBL/GenBank/DDBJ whole genome shotgun (WGS) entry which is preliminary data.</text>
</comment>
<reference evidence="1 2" key="1">
    <citation type="journal article" date="2015" name="Nat. Commun.">
        <title>Lucilia cuprina genome unlocks parasitic fly biology to underpin future interventions.</title>
        <authorList>
            <person name="Anstead C.A."/>
            <person name="Korhonen P.K."/>
            <person name="Young N.D."/>
            <person name="Hall R.S."/>
            <person name="Jex A.R."/>
            <person name="Murali S.C."/>
            <person name="Hughes D.S."/>
            <person name="Lee S.F."/>
            <person name="Perry T."/>
            <person name="Stroehlein A.J."/>
            <person name="Ansell B.R."/>
            <person name="Breugelmans B."/>
            <person name="Hofmann A."/>
            <person name="Qu J."/>
            <person name="Dugan S."/>
            <person name="Lee S.L."/>
            <person name="Chao H."/>
            <person name="Dinh H."/>
            <person name="Han Y."/>
            <person name="Doddapaneni H.V."/>
            <person name="Worley K.C."/>
            <person name="Muzny D.M."/>
            <person name="Ioannidis P."/>
            <person name="Waterhouse R.M."/>
            <person name="Zdobnov E.M."/>
            <person name="James P.J."/>
            <person name="Bagnall N.H."/>
            <person name="Kotze A.C."/>
            <person name="Gibbs R.A."/>
            <person name="Richards S."/>
            <person name="Batterham P."/>
            <person name="Gasser R.B."/>
        </authorList>
    </citation>
    <scope>NUCLEOTIDE SEQUENCE [LARGE SCALE GENOMIC DNA]</scope>
    <source>
        <strain evidence="1 2">LS</strain>
        <tissue evidence="1">Full body</tissue>
    </source>
</reference>
<protein>
    <submittedName>
        <fullName evidence="1">Uncharacterized protein</fullName>
    </submittedName>
</protein>